<dbReference type="EMBL" id="JAKNJB010000024">
    <property type="protein sequence ID" value="MCG4528017.1"/>
    <property type="molecule type" value="Genomic_DNA"/>
</dbReference>
<evidence type="ECO:0008006" key="3">
    <source>
        <dbReference type="Google" id="ProtNLM"/>
    </source>
</evidence>
<accession>A0ABS9MB25</accession>
<name>A0ABS9MB25_9FIRM</name>
<evidence type="ECO:0000313" key="2">
    <source>
        <dbReference type="Proteomes" id="UP001200313"/>
    </source>
</evidence>
<evidence type="ECO:0000313" key="1">
    <source>
        <dbReference type="EMBL" id="MCG4528017.1"/>
    </source>
</evidence>
<reference evidence="1 2" key="1">
    <citation type="submission" date="2022-01" db="EMBL/GenBank/DDBJ databases">
        <title>Collection of gut derived symbiotic bacterial strains cultured from healthy donors.</title>
        <authorList>
            <person name="Lin H."/>
            <person name="Kohout C."/>
            <person name="Waligurski E."/>
            <person name="Pamer E.G."/>
        </authorList>
    </citation>
    <scope>NUCLEOTIDE SEQUENCE [LARGE SCALE GENOMIC DNA]</scope>
    <source>
        <strain evidence="1 2">DFI.3.7</strain>
    </source>
</reference>
<dbReference type="RefSeq" id="WP_087236116.1">
    <property type="nucleotide sequence ID" value="NZ_JAKNJB010000024.1"/>
</dbReference>
<sequence length="307" mass="34413">MTSILLYWNHICVLHRQEKAFLEDLAQRLRGDGIRLEVRYFGLGYPERMSEYLARPDAILPDLIVSADLEVFEDLRIFSKFKSNLYPAADWVPLRQSPMLNAVQRGPCLLPFVSIPLVYYTREPEACAKTSLPDWRGLAFGGINNSAAKTVVKSVWERWGQVAAAKLLGESLVADMPIGAFQAVRQGQTSTALVPSLYALRADGRETFLRVPQEGPVLIPSYLCARASAPEWAARRVAERILSRELCDFYAANGDLIVYPACTGRRSGQEADYALCPSAAWLEHLSHVDFYRLYCTKLPSAIEFAYA</sequence>
<comment type="caution">
    <text evidence="1">The sequence shown here is derived from an EMBL/GenBank/DDBJ whole genome shotgun (WGS) entry which is preliminary data.</text>
</comment>
<keyword evidence="2" id="KW-1185">Reference proteome</keyword>
<gene>
    <name evidence="1" type="ORF">L0P79_13225</name>
</gene>
<organism evidence="1 2">
    <name type="scientific">Intestinimonas massiliensis</name>
    <name type="common">ex Afouda et al. 2020</name>
    <dbReference type="NCBI Taxonomy" id="1673721"/>
    <lineage>
        <taxon>Bacteria</taxon>
        <taxon>Bacillati</taxon>
        <taxon>Bacillota</taxon>
        <taxon>Clostridia</taxon>
        <taxon>Eubacteriales</taxon>
        <taxon>Intestinimonas</taxon>
    </lineage>
</organism>
<proteinExistence type="predicted"/>
<dbReference type="Proteomes" id="UP001200313">
    <property type="component" value="Unassembled WGS sequence"/>
</dbReference>
<protein>
    <recommendedName>
        <fullName evidence="3">ABC transporter substrate-binding protein</fullName>
    </recommendedName>
</protein>